<dbReference type="CDD" id="cd06588">
    <property type="entry name" value="PhnB_like"/>
    <property type="match status" value="1"/>
</dbReference>
<reference evidence="2 3" key="1">
    <citation type="submission" date="2019-01" db="EMBL/GenBank/DDBJ databases">
        <title>Genome sequencing of strain FW100M-8.</title>
        <authorList>
            <person name="Heo J."/>
            <person name="Kim S.-J."/>
            <person name="Kim J.-S."/>
            <person name="Hong S.-B."/>
            <person name="Kwon S.-W."/>
        </authorList>
    </citation>
    <scope>NUCLEOTIDE SEQUENCE [LARGE SCALE GENOMIC DNA]</scope>
    <source>
        <strain evidence="2 3">FW100M-8</strain>
    </source>
</reference>
<dbReference type="KEGG" id="agf:ET445_00530"/>
<evidence type="ECO:0000313" key="3">
    <source>
        <dbReference type="Proteomes" id="UP000291259"/>
    </source>
</evidence>
<dbReference type="PANTHER" id="PTHR33990">
    <property type="entry name" value="PROTEIN YJDN-RELATED"/>
    <property type="match status" value="1"/>
</dbReference>
<proteinExistence type="predicted"/>
<dbReference type="AlphaFoldDB" id="A0A4P6FNG7"/>
<dbReference type="OrthoDB" id="9806473at2"/>
<organism evidence="2 3">
    <name type="scientific">Agromyces protaetiae</name>
    <dbReference type="NCBI Taxonomy" id="2509455"/>
    <lineage>
        <taxon>Bacteria</taxon>
        <taxon>Bacillati</taxon>
        <taxon>Actinomycetota</taxon>
        <taxon>Actinomycetes</taxon>
        <taxon>Micrococcales</taxon>
        <taxon>Microbacteriaceae</taxon>
        <taxon>Agromyces</taxon>
    </lineage>
</organism>
<dbReference type="RefSeq" id="WP_129187856.1">
    <property type="nucleotide sequence ID" value="NZ_CP035491.1"/>
</dbReference>
<protein>
    <submittedName>
        <fullName evidence="2">VOC family protein</fullName>
    </submittedName>
</protein>
<feature type="domain" description="PhnB-like" evidence="1">
    <location>
        <begin position="6"/>
        <end position="124"/>
    </location>
</feature>
<accession>A0A4P6FNG7</accession>
<dbReference type="Pfam" id="PF06983">
    <property type="entry name" value="3-dmu-9_3-mt"/>
    <property type="match status" value="1"/>
</dbReference>
<keyword evidence="3" id="KW-1185">Reference proteome</keyword>
<dbReference type="Proteomes" id="UP000291259">
    <property type="component" value="Chromosome"/>
</dbReference>
<dbReference type="Gene3D" id="3.10.180.10">
    <property type="entry name" value="2,3-Dihydroxybiphenyl 1,2-Dioxygenase, domain 1"/>
    <property type="match status" value="1"/>
</dbReference>
<dbReference type="PIRSF" id="PIRSF021700">
    <property type="entry name" value="3_dmu_93_MTrfase"/>
    <property type="match status" value="1"/>
</dbReference>
<evidence type="ECO:0000313" key="2">
    <source>
        <dbReference type="EMBL" id="QAY72038.1"/>
    </source>
</evidence>
<dbReference type="SUPFAM" id="SSF54593">
    <property type="entry name" value="Glyoxalase/Bleomycin resistance protein/Dihydroxybiphenyl dioxygenase"/>
    <property type="match status" value="1"/>
</dbReference>
<sequence>MAELARIQPSLWFDSDAREAMEYYVSVFPNSHIGSITEYPADSDEKHLSGMAGKILNGQFTLNGVDFVCIDGGPYFTFTEAISFVVLAKDQAELDDYWAKLSHVPEAEQCGWCKDRFGLSWQIIPENMGDLTRTPEQLQVVLGQKKIVIAELEAAGAGI</sequence>
<dbReference type="InterPro" id="IPR028973">
    <property type="entry name" value="PhnB-like"/>
</dbReference>
<dbReference type="InterPro" id="IPR029068">
    <property type="entry name" value="Glyas_Bleomycin-R_OHBP_Dase"/>
</dbReference>
<dbReference type="EMBL" id="CP035491">
    <property type="protein sequence ID" value="QAY72038.1"/>
    <property type="molecule type" value="Genomic_DNA"/>
</dbReference>
<dbReference type="InterPro" id="IPR009725">
    <property type="entry name" value="3_dmu_93_MTrfase"/>
</dbReference>
<name>A0A4P6FNG7_9MICO</name>
<gene>
    <name evidence="2" type="ORF">ET445_00530</name>
</gene>
<evidence type="ECO:0000259" key="1">
    <source>
        <dbReference type="Pfam" id="PF06983"/>
    </source>
</evidence>